<evidence type="ECO:0000256" key="3">
    <source>
        <dbReference type="ARBA" id="ARBA00022927"/>
    </source>
</evidence>
<reference evidence="4" key="2">
    <citation type="submission" date="2025-08" db="UniProtKB">
        <authorList>
            <consortium name="Ensembl"/>
        </authorList>
    </citation>
    <scope>IDENTIFICATION</scope>
</reference>
<dbReference type="InterPro" id="IPR043127">
    <property type="entry name" value="Sec-1-like_dom3a"/>
</dbReference>
<dbReference type="InterPro" id="IPR001619">
    <property type="entry name" value="Sec1-like"/>
</dbReference>
<dbReference type="Proteomes" id="UP000002254">
    <property type="component" value="Chromosome 20"/>
</dbReference>
<protein>
    <submittedName>
        <fullName evidence="4">Syntaxin binding protein 2</fullName>
    </submittedName>
</protein>
<dbReference type="GO" id="GO:0015031">
    <property type="term" value="P:protein transport"/>
    <property type="evidence" value="ECO:0007669"/>
    <property type="project" value="UniProtKB-KW"/>
</dbReference>
<dbReference type="FunCoup" id="A0A8P0PAM7">
    <property type="interactions" value="1348"/>
</dbReference>
<dbReference type="SUPFAM" id="SSF56815">
    <property type="entry name" value="Sec1/munc18-like (SM) proteins"/>
    <property type="match status" value="1"/>
</dbReference>
<dbReference type="Gene3D" id="3.90.830.10">
    <property type="entry name" value="Syntaxin Binding Protein 1, Chain A, domain 2"/>
    <property type="match status" value="1"/>
</dbReference>
<dbReference type="Gene3D" id="3.40.50.1910">
    <property type="match status" value="1"/>
</dbReference>
<dbReference type="Gene3D" id="3.40.50.2060">
    <property type="match status" value="1"/>
</dbReference>
<dbReference type="GO" id="GO:0016192">
    <property type="term" value="P:vesicle-mediated transport"/>
    <property type="evidence" value="ECO:0007669"/>
    <property type="project" value="InterPro"/>
</dbReference>
<dbReference type="PIRSF" id="PIRSF005715">
    <property type="entry name" value="VPS45_Sec1"/>
    <property type="match status" value="1"/>
</dbReference>
<dbReference type="AlphaFoldDB" id="A0A8P0PAM7"/>
<dbReference type="InterPro" id="IPR036045">
    <property type="entry name" value="Sec1-like_sf"/>
</dbReference>
<keyword evidence="2" id="KW-0813">Transport</keyword>
<dbReference type="GO" id="GO:0019905">
    <property type="term" value="F:syntaxin binding"/>
    <property type="evidence" value="ECO:0007669"/>
    <property type="project" value="UniProtKB-ARBA"/>
</dbReference>
<evidence type="ECO:0000256" key="1">
    <source>
        <dbReference type="ARBA" id="ARBA00009884"/>
    </source>
</evidence>
<dbReference type="Pfam" id="PF00995">
    <property type="entry name" value="Sec1"/>
    <property type="match status" value="1"/>
</dbReference>
<dbReference type="Gene3D" id="1.25.40.60">
    <property type="match status" value="1"/>
</dbReference>
<dbReference type="OrthoDB" id="2228at2759"/>
<comment type="similarity">
    <text evidence="1">Belongs to the STXBP/unc-18/SEC1 family.</text>
</comment>
<dbReference type="InterPro" id="IPR043154">
    <property type="entry name" value="Sec-1-like_dom1"/>
</dbReference>
<evidence type="ECO:0000313" key="4">
    <source>
        <dbReference type="Ensembl" id="ENSCAFP00000061653.2"/>
    </source>
</evidence>
<name>A0A8P0PAM7_CANLF</name>
<keyword evidence="3" id="KW-0653">Protein transport</keyword>
<dbReference type="FunFam" id="3.90.830.10:FF:000001">
    <property type="entry name" value="syntaxin-binding protein 1 isoform X2"/>
    <property type="match status" value="1"/>
</dbReference>
<dbReference type="PANTHER" id="PTHR11679">
    <property type="entry name" value="VESICLE PROTEIN SORTING-ASSOCIATED"/>
    <property type="match status" value="1"/>
</dbReference>
<dbReference type="Ensembl" id="ENSCAFT00000069360.2">
    <property type="protein sequence ID" value="ENSCAFP00000061653.2"/>
    <property type="gene ID" value="ENSCAFG00000018306.5"/>
</dbReference>
<dbReference type="FunFam" id="3.40.50.2060:FF:000001">
    <property type="entry name" value="syntaxin-binding protein 1 isoform X2"/>
    <property type="match status" value="1"/>
</dbReference>
<proteinExistence type="inferred from homology"/>
<evidence type="ECO:0000256" key="2">
    <source>
        <dbReference type="ARBA" id="ARBA00022448"/>
    </source>
</evidence>
<gene>
    <name evidence="4" type="primary">STXBP2</name>
</gene>
<reference evidence="4 5" key="1">
    <citation type="journal article" date="2005" name="Nature">
        <title>Genome sequence, comparative analysis and haplotype structure of the domestic dog.</title>
        <authorList>
            <consortium name="Broad Sequencing Platform"/>
            <person name="Lindblad-Toh K."/>
            <person name="Wade C.M."/>
            <person name="Mikkelsen T.S."/>
            <person name="Karlsson E.K."/>
            <person name="Jaffe D.B."/>
            <person name="Kamal M."/>
            <person name="Clamp M."/>
            <person name="Chang J.L."/>
            <person name="Kulbokas E.J. III"/>
            <person name="Zody M.C."/>
            <person name="Mauceli E."/>
            <person name="Xie X."/>
            <person name="Breen M."/>
            <person name="Wayne R.K."/>
            <person name="Ostrander E.A."/>
            <person name="Ponting C.P."/>
            <person name="Galibert F."/>
            <person name="Smith D.R."/>
            <person name="DeJong P.J."/>
            <person name="Kirkness E."/>
            <person name="Alvarez P."/>
            <person name="Biagi T."/>
            <person name="Brockman W."/>
            <person name="Butler J."/>
            <person name="Chin C.W."/>
            <person name="Cook A."/>
            <person name="Cuff J."/>
            <person name="Daly M.J."/>
            <person name="DeCaprio D."/>
            <person name="Gnerre S."/>
            <person name="Grabherr M."/>
            <person name="Kellis M."/>
            <person name="Kleber M."/>
            <person name="Bardeleben C."/>
            <person name="Goodstadt L."/>
            <person name="Heger A."/>
            <person name="Hitte C."/>
            <person name="Kim L."/>
            <person name="Koepfli K.P."/>
            <person name="Parker H.G."/>
            <person name="Pollinger J.P."/>
            <person name="Searle S.M."/>
            <person name="Sutter N.B."/>
            <person name="Thomas R."/>
            <person name="Webber C."/>
            <person name="Baldwin J."/>
            <person name="Abebe A."/>
            <person name="Abouelleil A."/>
            <person name="Aftuck L."/>
            <person name="Ait-Zahra M."/>
            <person name="Aldredge T."/>
            <person name="Allen N."/>
            <person name="An P."/>
            <person name="Anderson S."/>
            <person name="Antoine C."/>
            <person name="Arachchi H."/>
            <person name="Aslam A."/>
            <person name="Ayotte L."/>
            <person name="Bachantsang P."/>
            <person name="Barry A."/>
            <person name="Bayul T."/>
            <person name="Benamara M."/>
            <person name="Berlin A."/>
            <person name="Bessette D."/>
            <person name="Blitshteyn B."/>
            <person name="Bloom T."/>
            <person name="Blye J."/>
            <person name="Boguslavskiy L."/>
            <person name="Bonnet C."/>
            <person name="Boukhgalter B."/>
            <person name="Brown A."/>
            <person name="Cahill P."/>
            <person name="Calixte N."/>
            <person name="Camarata J."/>
            <person name="Cheshatsang Y."/>
            <person name="Chu J."/>
            <person name="Citroen M."/>
            <person name="Collymore A."/>
            <person name="Cooke P."/>
            <person name="Dawoe T."/>
            <person name="Daza R."/>
            <person name="Decktor K."/>
            <person name="DeGray S."/>
            <person name="Dhargay N."/>
            <person name="Dooley K."/>
            <person name="Dooley K."/>
            <person name="Dorje P."/>
            <person name="Dorjee K."/>
            <person name="Dorris L."/>
            <person name="Duffey N."/>
            <person name="Dupes A."/>
            <person name="Egbiremolen O."/>
            <person name="Elong R."/>
            <person name="Falk J."/>
            <person name="Farina A."/>
            <person name="Faro S."/>
            <person name="Ferguson D."/>
            <person name="Ferreira P."/>
            <person name="Fisher S."/>
            <person name="FitzGerald M."/>
            <person name="Foley K."/>
            <person name="Foley C."/>
            <person name="Franke A."/>
            <person name="Friedrich D."/>
            <person name="Gage D."/>
            <person name="Garber M."/>
            <person name="Gearin G."/>
            <person name="Giannoukos G."/>
            <person name="Goode T."/>
            <person name="Goyette A."/>
            <person name="Graham J."/>
            <person name="Grandbois E."/>
            <person name="Gyaltsen K."/>
            <person name="Hafez N."/>
            <person name="Hagopian D."/>
            <person name="Hagos B."/>
            <person name="Hall J."/>
            <person name="Healy C."/>
            <person name="Hegarty R."/>
            <person name="Honan T."/>
            <person name="Horn A."/>
            <person name="Houde N."/>
            <person name="Hughes L."/>
            <person name="Hunnicutt L."/>
            <person name="Husby M."/>
            <person name="Jester B."/>
            <person name="Jones C."/>
            <person name="Kamat A."/>
            <person name="Kanga B."/>
            <person name="Kells C."/>
            <person name="Khazanovich D."/>
            <person name="Kieu A.C."/>
            <person name="Kisner P."/>
            <person name="Kumar M."/>
            <person name="Lance K."/>
            <person name="Landers T."/>
            <person name="Lara M."/>
            <person name="Lee W."/>
            <person name="Leger J.P."/>
            <person name="Lennon N."/>
            <person name="Leuper L."/>
            <person name="LeVine S."/>
            <person name="Liu J."/>
            <person name="Liu X."/>
            <person name="Lokyitsang Y."/>
            <person name="Lokyitsang T."/>
            <person name="Lui A."/>
            <person name="Macdonald J."/>
            <person name="Major J."/>
            <person name="Marabella R."/>
            <person name="Maru K."/>
            <person name="Matthews C."/>
            <person name="McDonough S."/>
            <person name="Mehta T."/>
            <person name="Meldrim J."/>
            <person name="Melnikov A."/>
            <person name="Meneus L."/>
            <person name="Mihalev A."/>
            <person name="Mihova T."/>
            <person name="Miller K."/>
            <person name="Mittelman R."/>
            <person name="Mlenga V."/>
            <person name="Mulrain L."/>
            <person name="Munson G."/>
            <person name="Navidi A."/>
            <person name="Naylor J."/>
            <person name="Nguyen T."/>
            <person name="Nguyen N."/>
            <person name="Nguyen C."/>
            <person name="Nguyen T."/>
            <person name="Nicol R."/>
            <person name="Norbu N."/>
            <person name="Norbu C."/>
            <person name="Novod N."/>
            <person name="Nyima T."/>
            <person name="Olandt P."/>
            <person name="O'Neill B."/>
            <person name="O'Neill K."/>
            <person name="Osman S."/>
            <person name="Oyono L."/>
            <person name="Patti C."/>
            <person name="Perrin D."/>
            <person name="Phunkhang P."/>
            <person name="Pierre F."/>
            <person name="Priest M."/>
            <person name="Rachupka A."/>
            <person name="Raghuraman S."/>
            <person name="Rameau R."/>
            <person name="Ray V."/>
            <person name="Raymond C."/>
            <person name="Rege F."/>
            <person name="Rise C."/>
            <person name="Rogers J."/>
            <person name="Rogov P."/>
            <person name="Sahalie J."/>
            <person name="Settipalli S."/>
            <person name="Sharpe T."/>
            <person name="Shea T."/>
            <person name="Sheehan M."/>
            <person name="Sherpa N."/>
            <person name="Shi J."/>
            <person name="Shih D."/>
            <person name="Sloan J."/>
            <person name="Smith C."/>
            <person name="Sparrow T."/>
            <person name="Stalker J."/>
            <person name="Stange-Thomann N."/>
            <person name="Stavropoulos S."/>
            <person name="Stone C."/>
            <person name="Stone S."/>
            <person name="Sykes S."/>
            <person name="Tchuinga P."/>
            <person name="Tenzing P."/>
            <person name="Tesfaye S."/>
            <person name="Thoulutsang D."/>
            <person name="Thoulutsang Y."/>
            <person name="Topham K."/>
            <person name="Topping I."/>
            <person name="Tsamla T."/>
            <person name="Vassiliev H."/>
            <person name="Venkataraman V."/>
            <person name="Vo A."/>
            <person name="Wangchuk T."/>
            <person name="Wangdi T."/>
            <person name="Weiand M."/>
            <person name="Wilkinson J."/>
            <person name="Wilson A."/>
            <person name="Yadav S."/>
            <person name="Yang S."/>
            <person name="Yang X."/>
            <person name="Young G."/>
            <person name="Yu Q."/>
            <person name="Zainoun J."/>
            <person name="Zembek L."/>
            <person name="Zimmer A."/>
            <person name="Lander E.S."/>
        </authorList>
    </citation>
    <scope>NUCLEOTIDE SEQUENCE [LARGE SCALE GENOMIC DNA]</scope>
    <source>
        <strain evidence="4">Boxer</strain>
    </source>
</reference>
<sequence>MIPRNVAHAITSLVISSRAELIDHFLSPFHLTAHHPSPTSGATVAPSAHLPVHQPLCPSIRTGTHHGASEHAHLDLLLQDGKPSLTPACPSRCRLRFNEPPSRSPRGLIKCCPPAATLWGTEEILNGVIRSVKKDGEWKVLIMDHPSMRILSSCCKMSDILAEGITIVEDINKRREPIPSLEAIYLLSPTEKSVQALIADFRGTPTFTYKAAHIFFTDTCPEPLFTELSRSRLAKVVKTLKEIHLAFLPYEAQVFSLDAPHSTYNLYCPFRVGERARQIEALAQQIATLCATLQEYPAIRYRKGPEVTAQLANAVLAKLNAFKADNPSLGEGPEKTRSQLLIVDRGADPVSPLLHELTFQAMAYDLLNIEQDTYRYETTGLSEAREKAVLLDEDDDLWVELRHMHIADVSKKVTELLKTFCESKRLTTDKANIKDLSHILKKMPQYQKELNKYSTHLHLADDCMKHFKGSVEKLCGVEQDLAMGSDTEGEKIKDAMKLIVPVLLDAAVPAYDKIRVLLLYILLRNGVSEENLAKLIQHANVQAHSSLIRNLEQLGGTVTNPGGPGTSSRLERRERLEPTYQLSRWTPVIKDVMEDAVEDRLDRKLWPFVSDPAPTSSSQAAVSARFGHWHKNKAGVEMRAGPRLIIYVMGGVAMSEMRAAYEVTRATDGKWEVLIGSSHILTPTRFLDDLKTLDQKLEDIALP</sequence>
<organism evidence="4 5">
    <name type="scientific">Canis lupus familiaris</name>
    <name type="common">Dog</name>
    <name type="synonym">Canis familiaris</name>
    <dbReference type="NCBI Taxonomy" id="9615"/>
    <lineage>
        <taxon>Eukaryota</taxon>
        <taxon>Metazoa</taxon>
        <taxon>Chordata</taxon>
        <taxon>Craniata</taxon>
        <taxon>Vertebrata</taxon>
        <taxon>Euteleostomi</taxon>
        <taxon>Mammalia</taxon>
        <taxon>Eutheria</taxon>
        <taxon>Laurasiatheria</taxon>
        <taxon>Carnivora</taxon>
        <taxon>Caniformia</taxon>
        <taxon>Canidae</taxon>
        <taxon>Canis</taxon>
    </lineage>
</organism>
<accession>A0A8P0PAM7</accession>
<dbReference type="InterPro" id="IPR027482">
    <property type="entry name" value="Sec1-like_dom2"/>
</dbReference>
<evidence type="ECO:0000313" key="5">
    <source>
        <dbReference type="Proteomes" id="UP000002254"/>
    </source>
</evidence>